<dbReference type="InterPro" id="IPR029044">
    <property type="entry name" value="Nucleotide-diphossugar_trans"/>
</dbReference>
<keyword evidence="1" id="KW-1133">Transmembrane helix</keyword>
<dbReference type="Pfam" id="PF00535">
    <property type="entry name" value="Glycos_transf_2"/>
    <property type="match status" value="1"/>
</dbReference>
<accession>A0A0A8J446</accession>
<dbReference type="EMBL" id="KJ755564">
    <property type="protein sequence ID" value="AIG62600.1"/>
    <property type="molecule type" value="Genomic_DNA"/>
</dbReference>
<dbReference type="PANTHER" id="PTHR22916">
    <property type="entry name" value="GLYCOSYLTRANSFERASE"/>
    <property type="match status" value="1"/>
</dbReference>
<organism evidence="4">
    <name type="scientific">Escherichia coli</name>
    <dbReference type="NCBI Taxonomy" id="562"/>
    <lineage>
        <taxon>Bacteria</taxon>
        <taxon>Pseudomonadati</taxon>
        <taxon>Pseudomonadota</taxon>
        <taxon>Gammaproteobacteria</taxon>
        <taxon>Enterobacterales</taxon>
        <taxon>Enterobacteriaceae</taxon>
        <taxon>Escherichia</taxon>
    </lineage>
</organism>
<evidence type="ECO:0000256" key="1">
    <source>
        <dbReference type="SAM" id="Phobius"/>
    </source>
</evidence>
<keyword evidence="1" id="KW-0812">Transmembrane</keyword>
<sequence length="297" mass="34587">MFSIIIPSFNREKQLRNALAELNKQLYKEFEVIVVDDASDSEYDLSLDLYHFELKYFRSNKNLGPSGARNIGVSLARYDWIIFLDDDDYFMPEKLMILRETILNNDIDFIYHRARIFMINEKISYISSQKDIDKIPGEVYQHMLSGNFIGGPPNFAIKKSLFNKLHGFSDNVRAIEDYEFLLRLVRDVSKKRIIFVDNVLTGCNYITKSTSVSKNINNLKQACTYISEEYIRDNREFNLFKINTSLMTAHALLMSLNRKSAFFYFKAGIVMFNIKYIVSGIISFISPVLMIKLRGKV</sequence>
<dbReference type="RefSeq" id="WP_033552299.1">
    <property type="nucleotide sequence ID" value="NZ_CABWJR010000001.1"/>
</dbReference>
<reference evidence="4" key="1">
    <citation type="journal article" date="2014" name="DNA Res.">
        <title>A complete view of the genetic diversity of the Escherichia coli O-antigen biosynthesis gene cluster.</title>
        <authorList>
            <person name="Iguchi A."/>
            <person name="Iyoda S."/>
            <person name="Kikuchi T."/>
            <person name="Ogura Y."/>
            <person name="Katsura K."/>
            <person name="Ohnishi M."/>
            <person name="Hayashi T."/>
            <person name="Thomson N.R."/>
        </authorList>
    </citation>
    <scope>NUCLEOTIDE SEQUENCE</scope>
    <source>
        <strain evidence="4">E40</strain>
    </source>
</reference>
<keyword evidence="4" id="KW-0808">Transferase</keyword>
<feature type="transmembrane region" description="Helical" evidence="1">
    <location>
        <begin position="263"/>
        <end position="291"/>
    </location>
</feature>
<reference evidence="3" key="2">
    <citation type="journal article" date="2016" name="PLoS ONE">
        <title>Comparison of O-Antigen Gene Clusters of All O-Serogroups of Escherichia coli and Proposal for Adopting a New Nomenclature for O-Typing.</title>
        <authorList>
            <person name="DebRoy C."/>
            <person name="Fratamico P.M."/>
            <person name="Yan X."/>
            <person name="Baranzoni G."/>
            <person name="Liu Y."/>
            <person name="Needleman D.S."/>
            <person name="Tebbs R."/>
            <person name="O'Connell C.D."/>
            <person name="Allred A."/>
            <person name="Swimley M."/>
            <person name="Mwangi M."/>
            <person name="Kapur V."/>
            <person name="Raygoza Garay J.A."/>
            <person name="Roberts E.L."/>
            <person name="Katani R."/>
        </authorList>
    </citation>
    <scope>NUCLEOTIDE SEQUENCE</scope>
    <source>
        <strain evidence="3">E 40</strain>
    </source>
</reference>
<gene>
    <name evidence="3" type="primary">wfgD</name>
</gene>
<dbReference type="GO" id="GO:0016758">
    <property type="term" value="F:hexosyltransferase activity"/>
    <property type="evidence" value="ECO:0007669"/>
    <property type="project" value="UniProtKB-ARBA"/>
</dbReference>
<dbReference type="SUPFAM" id="SSF53448">
    <property type="entry name" value="Nucleotide-diphospho-sugar transferases"/>
    <property type="match status" value="1"/>
</dbReference>
<evidence type="ECO:0000313" key="4">
    <source>
        <dbReference type="EMBL" id="BAQ00797.1"/>
    </source>
</evidence>
<dbReference type="EMBL" id="AB811611">
    <property type="protein sequence ID" value="BAQ00797.1"/>
    <property type="molecule type" value="Genomic_DNA"/>
</dbReference>
<evidence type="ECO:0000313" key="3">
    <source>
        <dbReference type="EMBL" id="AIG62600.1"/>
    </source>
</evidence>
<proteinExistence type="predicted"/>
<dbReference type="PANTHER" id="PTHR22916:SF3">
    <property type="entry name" value="UDP-GLCNAC:BETAGAL BETA-1,3-N-ACETYLGLUCOSAMINYLTRANSFERASE-LIKE PROTEIN 1"/>
    <property type="match status" value="1"/>
</dbReference>
<dbReference type="InterPro" id="IPR001173">
    <property type="entry name" value="Glyco_trans_2-like"/>
</dbReference>
<dbReference type="Gene3D" id="3.90.550.10">
    <property type="entry name" value="Spore Coat Polysaccharide Biosynthesis Protein SpsA, Chain A"/>
    <property type="match status" value="1"/>
</dbReference>
<dbReference type="AlphaFoldDB" id="A0A0A8J446"/>
<evidence type="ECO:0000259" key="2">
    <source>
        <dbReference type="Pfam" id="PF00535"/>
    </source>
</evidence>
<protein>
    <submittedName>
        <fullName evidence="4">Putative glycosyltransferase</fullName>
    </submittedName>
    <submittedName>
        <fullName evidence="3">UDP-Glc:alpha-D-GlcNAc-diphosphoundecaprenol beta-1,3-glucosyltransferase WfgD</fullName>
    </submittedName>
</protein>
<keyword evidence="1" id="KW-0472">Membrane</keyword>
<feature type="domain" description="Glycosyltransferase 2-like" evidence="2">
    <location>
        <begin position="3"/>
        <end position="162"/>
    </location>
</feature>
<name>A0A0A8J446_ECOLX</name>